<evidence type="ECO:0000256" key="7">
    <source>
        <dbReference type="ARBA" id="ARBA00022840"/>
    </source>
</evidence>
<evidence type="ECO:0000256" key="14">
    <source>
        <dbReference type="SAM" id="SignalP"/>
    </source>
</evidence>
<dbReference type="Gene3D" id="3.80.10.10">
    <property type="entry name" value="Ribonuclease Inhibitor"/>
    <property type="match status" value="1"/>
</dbReference>
<keyword evidence="8 13" id="KW-1133">Transmembrane helix</keyword>
<dbReference type="Pfam" id="PF13855">
    <property type="entry name" value="LRR_8"/>
    <property type="match status" value="1"/>
</dbReference>
<dbReference type="Gene3D" id="1.10.510.10">
    <property type="entry name" value="Transferase(Phosphotransferase) domain 1"/>
    <property type="match status" value="1"/>
</dbReference>
<keyword evidence="10 16" id="KW-0675">Receptor</keyword>
<evidence type="ECO:0000256" key="10">
    <source>
        <dbReference type="ARBA" id="ARBA00023170"/>
    </source>
</evidence>
<dbReference type="FunFam" id="3.80.10.10:FF:000101">
    <property type="entry name" value="LRR receptor-like serine/threonine-protein kinase ERECTA"/>
    <property type="match status" value="1"/>
</dbReference>
<dbReference type="InterPro" id="IPR001611">
    <property type="entry name" value="Leu-rich_rpt"/>
</dbReference>
<feature type="binding site" evidence="12">
    <location>
        <position position="329"/>
    </location>
    <ligand>
        <name>ATP</name>
        <dbReference type="ChEBI" id="CHEBI:30616"/>
    </ligand>
</feature>
<accession>A0A1P8DYX5</accession>
<dbReference type="InterPro" id="IPR000719">
    <property type="entry name" value="Prot_kinase_dom"/>
</dbReference>
<keyword evidence="4 14" id="KW-0732">Signal</keyword>
<dbReference type="PROSITE" id="PS00109">
    <property type="entry name" value="PROTEIN_KINASE_TYR"/>
    <property type="match status" value="1"/>
</dbReference>
<dbReference type="Pfam" id="PF00560">
    <property type="entry name" value="LRR_1"/>
    <property type="match status" value="1"/>
</dbReference>
<evidence type="ECO:0000256" key="6">
    <source>
        <dbReference type="ARBA" id="ARBA00022741"/>
    </source>
</evidence>
<dbReference type="InterPro" id="IPR017441">
    <property type="entry name" value="Protein_kinase_ATP_BS"/>
</dbReference>
<dbReference type="InterPro" id="IPR003591">
    <property type="entry name" value="Leu-rich_rpt_typical-subtyp"/>
</dbReference>
<dbReference type="InterPro" id="IPR008266">
    <property type="entry name" value="Tyr_kinase_AS"/>
</dbReference>
<feature type="chain" id="PRO_5012139582" evidence="14">
    <location>
        <begin position="40"/>
        <end position="598"/>
    </location>
</feature>
<dbReference type="AlphaFoldDB" id="A0A1P8DYX5"/>
<dbReference type="GO" id="GO:0016020">
    <property type="term" value="C:membrane"/>
    <property type="evidence" value="ECO:0007669"/>
    <property type="project" value="UniProtKB-SubCell"/>
</dbReference>
<protein>
    <submittedName>
        <fullName evidence="16">Leucine-rich repeat receptor-like protein kinase</fullName>
    </submittedName>
</protein>
<keyword evidence="2" id="KW-0433">Leucine-rich repeat</keyword>
<keyword evidence="6 12" id="KW-0547">Nucleotide-binding</keyword>
<feature type="domain" description="Protein kinase" evidence="15">
    <location>
        <begin position="301"/>
        <end position="577"/>
    </location>
</feature>
<evidence type="ECO:0000256" key="9">
    <source>
        <dbReference type="ARBA" id="ARBA00023136"/>
    </source>
</evidence>
<evidence type="ECO:0000256" key="5">
    <source>
        <dbReference type="ARBA" id="ARBA00022737"/>
    </source>
</evidence>
<keyword evidence="7 12" id="KW-0067">ATP-binding</keyword>
<sequence length="598" mass="66173">MDPRPTERIHCSAGMLKSSCSIWAVVKLSLLRLLPLCAALNSEGLALADFRNKVLDPDRVLRSWNFSDELPCKWRGIVCDNVTNQVIRLNLPRARLSGTISPQLTELLQLRRLGLHFNNLTGAIPSSIGNLQYLRALYLHQNSLTGALPDALGVMPALRILDVSGNKLEHSIPATFANMTNLKFLNLSNNLLSGAVPGGAMLNFSASSFAGNSMLCGSSLLGLPACNQGFQWSIWKIVLLSAAFFILLKIVIGLLLLRRCLRRDRNREIHLGKEGKLVIFKGADDQQGPTSKAMLRAVRKLQKKDIVGEGGYGVVYRMELEDKRVYALKKLKEGLEAALGFENELETLGELKHRNLVKLRGYCVGTTAKLLIYDFIPNGTLDQLLHPRTEEEKKIPVDWATRIKIAFGTARALAYLHHGCRPRIVHRDVSSTNILLAENLEPRLSDFGLARLLGNDDTHVSVTIGGTYGYIAPEYAQTGQATEKSDVYSYGVILLELLSGRKPADPSYSEQHVNLAGWVRSLRETGLQLEAVDMYLRETAPHEEIATAVEIACRCVSLTPDERPPMDKVVQFLEPLGDFESTPSDNFTPSNSVNSLRI</sequence>
<dbReference type="GO" id="GO:0004672">
    <property type="term" value="F:protein kinase activity"/>
    <property type="evidence" value="ECO:0007669"/>
    <property type="project" value="InterPro"/>
</dbReference>
<dbReference type="EMBL" id="KX159258">
    <property type="protein sequence ID" value="APU94862.1"/>
    <property type="molecule type" value="mRNA"/>
</dbReference>
<evidence type="ECO:0000313" key="16">
    <source>
        <dbReference type="EMBL" id="APU94862.1"/>
    </source>
</evidence>
<dbReference type="Gene3D" id="3.30.200.20">
    <property type="entry name" value="Phosphorylase Kinase, domain 1"/>
    <property type="match status" value="1"/>
</dbReference>
<keyword evidence="9 13" id="KW-0472">Membrane</keyword>
<evidence type="ECO:0000259" key="15">
    <source>
        <dbReference type="PROSITE" id="PS50011"/>
    </source>
</evidence>
<keyword evidence="3 13" id="KW-0812">Transmembrane</keyword>
<keyword evidence="16" id="KW-0808">Transferase</keyword>
<dbReference type="PANTHER" id="PTHR48056:SF77">
    <property type="entry name" value="PROTEIN KINASE DOMAIN-CONTAINING PROTEIN"/>
    <property type="match status" value="1"/>
</dbReference>
<comment type="subcellular location">
    <subcellularLocation>
        <location evidence="1">Membrane</location>
        <topology evidence="1">Single-pass type I membrane protein</topology>
    </subcellularLocation>
</comment>
<dbReference type="SMART" id="SM00369">
    <property type="entry name" value="LRR_TYP"/>
    <property type="match status" value="3"/>
</dbReference>
<dbReference type="FunFam" id="1.10.510.10:FF:000146">
    <property type="entry name" value="LRR receptor-like serine/threonine-protein kinase IOS1"/>
    <property type="match status" value="1"/>
</dbReference>
<dbReference type="InterPro" id="IPR011009">
    <property type="entry name" value="Kinase-like_dom_sf"/>
</dbReference>
<dbReference type="Pfam" id="PF08263">
    <property type="entry name" value="LRRNT_2"/>
    <property type="match status" value="1"/>
</dbReference>
<proteinExistence type="evidence at transcript level"/>
<evidence type="ECO:0000256" key="3">
    <source>
        <dbReference type="ARBA" id="ARBA00022692"/>
    </source>
</evidence>
<evidence type="ECO:0000256" key="12">
    <source>
        <dbReference type="PROSITE-ProRule" id="PRU10141"/>
    </source>
</evidence>
<dbReference type="PANTHER" id="PTHR48056">
    <property type="entry name" value="LRR RECEPTOR-LIKE SERINE/THREONINE-PROTEIN KINASE-RELATED"/>
    <property type="match status" value="1"/>
</dbReference>
<gene>
    <name evidence="16" type="primary">LRR-RLK34</name>
</gene>
<dbReference type="InterPro" id="IPR050647">
    <property type="entry name" value="Plant_LRR-RLKs"/>
</dbReference>
<evidence type="ECO:0000256" key="8">
    <source>
        <dbReference type="ARBA" id="ARBA00022989"/>
    </source>
</evidence>
<dbReference type="InterPro" id="IPR032675">
    <property type="entry name" value="LRR_dom_sf"/>
</dbReference>
<dbReference type="InterPro" id="IPR001245">
    <property type="entry name" value="Ser-Thr/Tyr_kinase_cat_dom"/>
</dbReference>
<dbReference type="SUPFAM" id="SSF52058">
    <property type="entry name" value="L domain-like"/>
    <property type="match status" value="1"/>
</dbReference>
<keyword evidence="5" id="KW-0677">Repeat</keyword>
<keyword evidence="16" id="KW-0418">Kinase</keyword>
<evidence type="ECO:0000256" key="2">
    <source>
        <dbReference type="ARBA" id="ARBA00022614"/>
    </source>
</evidence>
<dbReference type="PROSITE" id="PS50011">
    <property type="entry name" value="PROTEIN_KINASE_DOM"/>
    <property type="match status" value="1"/>
</dbReference>
<name>A0A1P8DYX5_9BRYO</name>
<reference evidence="16" key="1">
    <citation type="submission" date="2016-04" db="EMBL/GenBank/DDBJ databases">
        <authorList>
            <person name="Evans L.H."/>
            <person name="Alamgir A."/>
            <person name="Owens N."/>
            <person name="Weber N.D."/>
            <person name="Virtaneva K."/>
            <person name="Barbian K."/>
            <person name="Babar A."/>
            <person name="Rosenke K."/>
        </authorList>
    </citation>
    <scope>NUCLEOTIDE SEQUENCE</scope>
    <source>
        <strain evidence="16">Antarctic moss No.L</strain>
    </source>
</reference>
<dbReference type="Pfam" id="PF07714">
    <property type="entry name" value="PK_Tyr_Ser-Thr"/>
    <property type="match status" value="1"/>
</dbReference>
<keyword evidence="11" id="KW-0325">Glycoprotein</keyword>
<feature type="transmembrane region" description="Helical" evidence="13">
    <location>
        <begin position="234"/>
        <end position="257"/>
    </location>
</feature>
<dbReference type="InterPro" id="IPR013210">
    <property type="entry name" value="LRR_N_plant-typ"/>
</dbReference>
<feature type="signal peptide" evidence="14">
    <location>
        <begin position="1"/>
        <end position="39"/>
    </location>
</feature>
<evidence type="ECO:0000256" key="4">
    <source>
        <dbReference type="ARBA" id="ARBA00022729"/>
    </source>
</evidence>
<dbReference type="GO" id="GO:0005524">
    <property type="term" value="F:ATP binding"/>
    <property type="evidence" value="ECO:0007669"/>
    <property type="project" value="UniProtKB-UniRule"/>
</dbReference>
<evidence type="ECO:0000256" key="13">
    <source>
        <dbReference type="SAM" id="Phobius"/>
    </source>
</evidence>
<organism evidence="16">
    <name type="scientific">Pohlia nutans</name>
    <dbReference type="NCBI Taxonomy" id="140635"/>
    <lineage>
        <taxon>Eukaryota</taxon>
        <taxon>Viridiplantae</taxon>
        <taxon>Streptophyta</taxon>
        <taxon>Embryophyta</taxon>
        <taxon>Bryophyta</taxon>
        <taxon>Bryophytina</taxon>
        <taxon>Bryopsida</taxon>
        <taxon>Bryidae</taxon>
        <taxon>Bryanae</taxon>
        <taxon>Bryales</taxon>
        <taxon>Mniaceae</taxon>
        <taxon>Pohlia</taxon>
    </lineage>
</organism>
<evidence type="ECO:0000256" key="1">
    <source>
        <dbReference type="ARBA" id="ARBA00004479"/>
    </source>
</evidence>
<dbReference type="PROSITE" id="PS00107">
    <property type="entry name" value="PROTEIN_KINASE_ATP"/>
    <property type="match status" value="1"/>
</dbReference>
<evidence type="ECO:0000256" key="11">
    <source>
        <dbReference type="ARBA" id="ARBA00023180"/>
    </source>
</evidence>
<dbReference type="SUPFAM" id="SSF56112">
    <property type="entry name" value="Protein kinase-like (PK-like)"/>
    <property type="match status" value="1"/>
</dbReference>